<sequence>MRVEDVYILQAHPSQALVEAGEHILSAPPLPIYTWPHAIPCLGGDDQLITIGREVLGKQFAEVQFSRSCWRSIVVSQIKVGDSQIECGMQHLAGVGQGSCVPKIMPEPKGDGRELQTAFPASVVEHRVVAFRIWFIHEGLLDS</sequence>
<dbReference type="AlphaFoldDB" id="A0A645EH54"/>
<comment type="caution">
    <text evidence="1">The sequence shown here is derived from an EMBL/GenBank/DDBJ whole genome shotgun (WGS) entry which is preliminary data.</text>
</comment>
<organism evidence="1">
    <name type="scientific">bioreactor metagenome</name>
    <dbReference type="NCBI Taxonomy" id="1076179"/>
    <lineage>
        <taxon>unclassified sequences</taxon>
        <taxon>metagenomes</taxon>
        <taxon>ecological metagenomes</taxon>
    </lineage>
</organism>
<evidence type="ECO:0000313" key="1">
    <source>
        <dbReference type="EMBL" id="MPN01338.1"/>
    </source>
</evidence>
<name>A0A645EH54_9ZZZZ</name>
<protein>
    <submittedName>
        <fullName evidence="1">Uncharacterized protein</fullName>
    </submittedName>
</protein>
<reference evidence="1" key="1">
    <citation type="submission" date="2019-08" db="EMBL/GenBank/DDBJ databases">
        <authorList>
            <person name="Kucharzyk K."/>
            <person name="Murdoch R.W."/>
            <person name="Higgins S."/>
            <person name="Loffler F."/>
        </authorList>
    </citation>
    <scope>NUCLEOTIDE SEQUENCE</scope>
</reference>
<gene>
    <name evidence="1" type="ORF">SDC9_148547</name>
</gene>
<dbReference type="EMBL" id="VSSQ01047357">
    <property type="protein sequence ID" value="MPN01338.1"/>
    <property type="molecule type" value="Genomic_DNA"/>
</dbReference>
<accession>A0A645EH54</accession>
<proteinExistence type="predicted"/>